<keyword evidence="2" id="KW-1185">Reference proteome</keyword>
<evidence type="ECO:0000313" key="1">
    <source>
        <dbReference type="EMBL" id="TDO52194.1"/>
    </source>
</evidence>
<organism evidence="1 2">
    <name type="scientific">Kribbella caucasensis</name>
    <dbReference type="NCBI Taxonomy" id="2512215"/>
    <lineage>
        <taxon>Bacteria</taxon>
        <taxon>Bacillati</taxon>
        <taxon>Actinomycetota</taxon>
        <taxon>Actinomycetes</taxon>
        <taxon>Propionibacteriales</taxon>
        <taxon>Kribbellaceae</taxon>
        <taxon>Kribbella</taxon>
    </lineage>
</organism>
<evidence type="ECO:0000313" key="2">
    <source>
        <dbReference type="Proteomes" id="UP000295388"/>
    </source>
</evidence>
<name>A0A4R6KL08_9ACTN</name>
<reference evidence="1 2" key="1">
    <citation type="submission" date="2019-03" db="EMBL/GenBank/DDBJ databases">
        <title>Genomic Encyclopedia of Type Strains, Phase III (KMG-III): the genomes of soil and plant-associated and newly described type strains.</title>
        <authorList>
            <person name="Whitman W."/>
        </authorList>
    </citation>
    <scope>NUCLEOTIDE SEQUENCE [LARGE SCALE GENOMIC DNA]</scope>
    <source>
        <strain evidence="1 2">VKM Ac-2527</strain>
    </source>
</reference>
<sequence>MAKVSSVQRPSMVDRSAGDVLEAVRHGLTGSFAQPREGDEWDAVVTAYRTEFATTPPADLLPALTADLQLLHAATVPGSTELAGPAAELATLMGLTLTGLGRVRAAGRWWRTARLTADSAAQAVASRVRSWEASSGPAEGRPLAEMLGLADEALGLAERPLEVARAVAARAKVLALLNRSDDARQALQDLREVDEGLPGNTPPHDWAQYEVDRLESFVCTALGDTLHAYFAQDRALSSCPLEFVRERAELELQLAQCLIVDGDVAAGLSTAMRVLVELEDQWHTHYLYDVAGRVLSAVQGRDAGRPAVRDYRELLKRRPYYGRSVGSGSSRAMA</sequence>
<accession>A0A4R6KL08</accession>
<proteinExistence type="predicted"/>
<dbReference type="EMBL" id="SNWQ01000002">
    <property type="protein sequence ID" value="TDO52194.1"/>
    <property type="molecule type" value="Genomic_DNA"/>
</dbReference>
<dbReference type="AlphaFoldDB" id="A0A4R6KL08"/>
<comment type="caution">
    <text evidence="1">The sequence shown here is derived from an EMBL/GenBank/DDBJ whole genome shotgun (WGS) entry which is preliminary data.</text>
</comment>
<dbReference type="Proteomes" id="UP000295388">
    <property type="component" value="Unassembled WGS sequence"/>
</dbReference>
<protein>
    <submittedName>
        <fullName evidence="1">Uncharacterized protein</fullName>
    </submittedName>
</protein>
<gene>
    <name evidence="1" type="ORF">EV643_10231</name>
</gene>